<dbReference type="EMBL" id="CAMXCT010002471">
    <property type="protein sequence ID" value="CAI3998390.1"/>
    <property type="molecule type" value="Genomic_DNA"/>
</dbReference>
<feature type="region of interest" description="Disordered" evidence="1">
    <location>
        <begin position="418"/>
        <end position="467"/>
    </location>
</feature>
<dbReference type="Proteomes" id="UP001152797">
    <property type="component" value="Unassembled WGS sequence"/>
</dbReference>
<gene>
    <name evidence="2" type="ORF">C1SCF055_LOCUS24697</name>
</gene>
<sequence>HIHKGEDEEKQTECAFDSLIGAAYLARGSLETGLATQECSEIKKLSRELIEELRKIHSDERKLNLPFPEDLPNEHDPQNASAEVDRAVARAKDVLSSLHLKHITNSSSGGLTIRSMNSSRLRRLSEEEEKEEELREGPGKRSCKRSLDQTSGSSSSNQNSGALSDWLPGATVQTLAETYVSYIIAVLSCLSQRGSSQGIDEPAASCWAQESPKLSITRSADWRAKPWVAARHGTTATFLEVVQLLQLHLPVPSQEPLLWSFSSRPWFAVAYFLFGRLRSSDFVNWLQQWDTWRSARSNAVLLDTKLAFEAVSELCMKLMPKEFVVRKRGESRWHPVALPSHKFCAPRRVQLNLCKLAQVCKSLYTGHLVKPRQFSSFPVSISVPGAGWAAEGLKRKAESSKEGMHTAERLVCSEGLERLSPRDLSTPNGPEERPRSGLERLNPWDLSTPNGSQTGNPDGLDTYRSACLSPKDLSAPNLSAGDEEVKSDAALSGKAARNSFQAVAEVCLEALATLQQKRRRKIFAKPQTTEAVWSHGHLR</sequence>
<accession>A0A9P1G5C3</accession>
<dbReference type="AlphaFoldDB" id="A0A9P1G5C3"/>
<feature type="compositionally biased region" description="Polar residues" evidence="1">
    <location>
        <begin position="445"/>
        <end position="456"/>
    </location>
</feature>
<feature type="region of interest" description="Disordered" evidence="1">
    <location>
        <begin position="109"/>
        <end position="163"/>
    </location>
</feature>
<feature type="non-terminal residue" evidence="2">
    <location>
        <position position="1"/>
    </location>
</feature>
<evidence type="ECO:0000313" key="3">
    <source>
        <dbReference type="EMBL" id="CAL1151765.1"/>
    </source>
</evidence>
<dbReference type="EMBL" id="CAMXCT030002471">
    <property type="protein sequence ID" value="CAL4785702.1"/>
    <property type="molecule type" value="Genomic_DNA"/>
</dbReference>
<evidence type="ECO:0000313" key="4">
    <source>
        <dbReference type="Proteomes" id="UP001152797"/>
    </source>
</evidence>
<feature type="compositionally biased region" description="Low complexity" evidence="1">
    <location>
        <begin position="148"/>
        <end position="163"/>
    </location>
</feature>
<name>A0A9P1G5C3_9DINO</name>
<proteinExistence type="predicted"/>
<reference evidence="2" key="1">
    <citation type="submission" date="2022-10" db="EMBL/GenBank/DDBJ databases">
        <authorList>
            <person name="Chen Y."/>
            <person name="Dougan E. K."/>
            <person name="Chan C."/>
            <person name="Rhodes N."/>
            <person name="Thang M."/>
        </authorList>
    </citation>
    <scope>NUCLEOTIDE SEQUENCE</scope>
</reference>
<keyword evidence="4" id="KW-1185">Reference proteome</keyword>
<evidence type="ECO:0000256" key="1">
    <source>
        <dbReference type="SAM" id="MobiDB-lite"/>
    </source>
</evidence>
<evidence type="ECO:0000313" key="2">
    <source>
        <dbReference type="EMBL" id="CAI3998390.1"/>
    </source>
</evidence>
<reference evidence="3" key="2">
    <citation type="submission" date="2024-04" db="EMBL/GenBank/DDBJ databases">
        <authorList>
            <person name="Chen Y."/>
            <person name="Shah S."/>
            <person name="Dougan E. K."/>
            <person name="Thang M."/>
            <person name="Chan C."/>
        </authorList>
    </citation>
    <scope>NUCLEOTIDE SEQUENCE [LARGE SCALE GENOMIC DNA]</scope>
</reference>
<organism evidence="2">
    <name type="scientific">Cladocopium goreaui</name>
    <dbReference type="NCBI Taxonomy" id="2562237"/>
    <lineage>
        <taxon>Eukaryota</taxon>
        <taxon>Sar</taxon>
        <taxon>Alveolata</taxon>
        <taxon>Dinophyceae</taxon>
        <taxon>Suessiales</taxon>
        <taxon>Symbiodiniaceae</taxon>
        <taxon>Cladocopium</taxon>
    </lineage>
</organism>
<protein>
    <submittedName>
        <fullName evidence="2">Uncharacterized protein</fullName>
    </submittedName>
</protein>
<dbReference type="EMBL" id="CAMXCT020002471">
    <property type="protein sequence ID" value="CAL1151765.1"/>
    <property type="molecule type" value="Genomic_DNA"/>
</dbReference>
<comment type="caution">
    <text evidence="2">The sequence shown here is derived from an EMBL/GenBank/DDBJ whole genome shotgun (WGS) entry which is preliminary data.</text>
</comment>